<dbReference type="AlphaFoldDB" id="G5IZQ5"/>
<comment type="caution">
    <text evidence="1">The sequence shown here is derived from an EMBL/GenBank/DDBJ whole genome shotgun (WGS) entry which is preliminary data.</text>
</comment>
<protein>
    <submittedName>
        <fullName evidence="1">Uncharacterized protein</fullName>
    </submittedName>
</protein>
<proteinExistence type="predicted"/>
<dbReference type="EMBL" id="AESD01000123">
    <property type="protein sequence ID" value="EHJ14578.1"/>
    <property type="molecule type" value="Genomic_DNA"/>
</dbReference>
<organism evidence="1 2">
    <name type="scientific">Crocosphaera watsonii WH 0003</name>
    <dbReference type="NCBI Taxonomy" id="423471"/>
    <lineage>
        <taxon>Bacteria</taxon>
        <taxon>Bacillati</taxon>
        <taxon>Cyanobacteriota</taxon>
        <taxon>Cyanophyceae</taxon>
        <taxon>Oscillatoriophycideae</taxon>
        <taxon>Chroococcales</taxon>
        <taxon>Aphanothecaceae</taxon>
        <taxon>Crocosphaera</taxon>
    </lineage>
</organism>
<gene>
    <name evidence="1" type="ORF">CWATWH0003_0745</name>
</gene>
<evidence type="ECO:0000313" key="2">
    <source>
        <dbReference type="Proteomes" id="UP000003477"/>
    </source>
</evidence>
<name>G5IZQ5_CROWT</name>
<dbReference type="Proteomes" id="UP000003477">
    <property type="component" value="Unassembled WGS sequence"/>
</dbReference>
<reference evidence="1 2" key="1">
    <citation type="journal article" date="2011" name="Front. Microbiol.">
        <title>Two Strains of Crocosphaera watsonii with Highly Conserved Genomes are Distinguished by Strain-Specific Features.</title>
        <authorList>
            <person name="Bench S.R."/>
            <person name="Ilikchyan I.N."/>
            <person name="Tripp H.J."/>
            <person name="Zehr J.P."/>
        </authorList>
    </citation>
    <scope>NUCLEOTIDE SEQUENCE [LARGE SCALE GENOMIC DNA]</scope>
    <source>
        <strain evidence="1 2">WH 0003</strain>
    </source>
</reference>
<accession>G5IZQ5</accession>
<evidence type="ECO:0000313" key="1">
    <source>
        <dbReference type="EMBL" id="EHJ14578.1"/>
    </source>
</evidence>
<sequence>MTIGTNYGNKSIPSLVVNQERFVLLLKPLVECIL</sequence>